<evidence type="ECO:0000256" key="2">
    <source>
        <dbReference type="SAM" id="MobiDB-lite"/>
    </source>
</evidence>
<evidence type="ECO:0000313" key="3">
    <source>
        <dbReference type="EMBL" id="GEU55415.1"/>
    </source>
</evidence>
<feature type="region of interest" description="Disordered" evidence="2">
    <location>
        <begin position="238"/>
        <end position="258"/>
    </location>
</feature>
<reference evidence="3" key="1">
    <citation type="journal article" date="2019" name="Sci. Rep.">
        <title>Draft genome of Tanacetum cinerariifolium, the natural source of mosquito coil.</title>
        <authorList>
            <person name="Yamashiro T."/>
            <person name="Shiraishi A."/>
            <person name="Satake H."/>
            <person name="Nakayama K."/>
        </authorList>
    </citation>
    <scope>NUCLEOTIDE SEQUENCE</scope>
</reference>
<evidence type="ECO:0000256" key="1">
    <source>
        <dbReference type="SAM" id="Coils"/>
    </source>
</evidence>
<comment type="caution">
    <text evidence="3">The sequence shown here is derived from an EMBL/GenBank/DDBJ whole genome shotgun (WGS) entry which is preliminary data.</text>
</comment>
<keyword evidence="1" id="KW-0175">Coiled coil</keyword>
<name>A0A6L2L583_TANCI</name>
<proteinExistence type="predicted"/>
<dbReference type="EMBL" id="BKCJ010003492">
    <property type="protein sequence ID" value="GEU55415.1"/>
    <property type="molecule type" value="Genomic_DNA"/>
</dbReference>
<feature type="coiled-coil region" evidence="1">
    <location>
        <begin position="407"/>
        <end position="470"/>
    </location>
</feature>
<organism evidence="3">
    <name type="scientific">Tanacetum cinerariifolium</name>
    <name type="common">Dalmatian daisy</name>
    <name type="synonym">Chrysanthemum cinerariifolium</name>
    <dbReference type="NCBI Taxonomy" id="118510"/>
    <lineage>
        <taxon>Eukaryota</taxon>
        <taxon>Viridiplantae</taxon>
        <taxon>Streptophyta</taxon>
        <taxon>Embryophyta</taxon>
        <taxon>Tracheophyta</taxon>
        <taxon>Spermatophyta</taxon>
        <taxon>Magnoliopsida</taxon>
        <taxon>eudicotyledons</taxon>
        <taxon>Gunneridae</taxon>
        <taxon>Pentapetalae</taxon>
        <taxon>asterids</taxon>
        <taxon>campanulids</taxon>
        <taxon>Asterales</taxon>
        <taxon>Asteraceae</taxon>
        <taxon>Asteroideae</taxon>
        <taxon>Anthemideae</taxon>
        <taxon>Anthemidinae</taxon>
        <taxon>Tanacetum</taxon>
    </lineage>
</organism>
<sequence>MTSLADKAILSGADNRSPMLEKDMYDSWKSLMELYMLNHQHGRMILESVKSGPLLWPSIEENGVTRLKKYSELSPTEAIQAVCDVKATNIILQGLPSKVYALQERECKLYDEFDKIAYMKGESLHEYYLRFSLLLNDMNIYNMKLEQFQYASQAPSSTPLSLTYPSNDFQSSVNHNVYNPSSSMPHVEYALTIYQQTEFSSPDTGLVVPVFQKGDDPIDEINHMMSFLTSVVTSRYPSTNNQLRTSSNPRQQETINNGRVTIQRIHGRKNSMTVDSSRPYTSGSSGTLGKQRVLCATTTRAKEEELEFLADPGIAKTSSTQYAVTNNAAYEANDLDAYDSDCDELNAAKIALMANLSHYGYDNLTEYMNESQYTTVQNSSSPALQDDLILFVIEQLKTQVVNYTKINQDNKNINEILTAKLERYKNQETILNEQNNVDNASVSYEQSLEIEKLKHTLSEHLKEKESLKQKKVNTKPVDYAALNQLSKDFKTRFVPQAELSVEQAFWPRYSVQPEEPNFSVSTAIVDVPKELPKVSMAVEQHCVEKNMFQDKMKNVLKDNERLLEQAISVDIVNIVVDDHVNSADKTRNNSFSSQSGPTFDQLFEINDLKTQSQEKGTIIVKLKERLNSLSGNVQDGKIKRELEEIETINVELDHRVTKLVSENEHLNQTYKKLYDSIKSTRVRLKEQCNDLIKQVNLKSVEVSDLNASLQEKVLVITALKETLSKLKGKAIVNEAVPLHSINPELLKIDVAPLAPKLRNNRTAHTDYLRHTQEETTTLREIVESKRLLYLFNTSLDYALLAPSQSALFLTSQFSPFIIPKDFYINIVDIPG</sequence>
<dbReference type="AlphaFoldDB" id="A0A6L2L583"/>
<accession>A0A6L2L583</accession>
<gene>
    <name evidence="3" type="ORF">Tci_027393</name>
</gene>
<evidence type="ECO:0008006" key="4">
    <source>
        <dbReference type="Google" id="ProtNLM"/>
    </source>
</evidence>
<protein>
    <recommendedName>
        <fullName evidence="4">Integrase, catalytic region, zinc finger, CCHC-type, peptidase aspartic, catalytic</fullName>
    </recommendedName>
</protein>